<gene>
    <name evidence="1" type="ORF">BpHYR1_024752</name>
</gene>
<keyword evidence="2" id="KW-1185">Reference proteome</keyword>
<comment type="caution">
    <text evidence="1">The sequence shown here is derived from an EMBL/GenBank/DDBJ whole genome shotgun (WGS) entry which is preliminary data.</text>
</comment>
<reference evidence="1 2" key="1">
    <citation type="journal article" date="2018" name="Sci. Rep.">
        <title>Genomic signatures of local adaptation to the degree of environmental predictability in rotifers.</title>
        <authorList>
            <person name="Franch-Gras L."/>
            <person name="Hahn C."/>
            <person name="Garcia-Roger E.M."/>
            <person name="Carmona M.J."/>
            <person name="Serra M."/>
            <person name="Gomez A."/>
        </authorList>
    </citation>
    <scope>NUCLEOTIDE SEQUENCE [LARGE SCALE GENOMIC DNA]</scope>
    <source>
        <strain evidence="1">HYR1</strain>
    </source>
</reference>
<name>A0A3M7T5G2_BRAPC</name>
<dbReference type="EMBL" id="REGN01000246">
    <property type="protein sequence ID" value="RNA43252.1"/>
    <property type="molecule type" value="Genomic_DNA"/>
</dbReference>
<evidence type="ECO:0000313" key="1">
    <source>
        <dbReference type="EMBL" id="RNA43252.1"/>
    </source>
</evidence>
<sequence length="256" mass="29606">MNHPVLLPKRKEFGFLKPPQTQTNFKSSSIIRYTPGKRQEFITQTAKPVTLSQSIKTLRISYELKSASMVNPRQYEWNSESFRPEQKSDLKKEHFRRQAYVTDTGTNFKNLKKQHHVLSIYSIDNKKPKTADSIRSKNGYLRKGEKKNCGGTCVSCKFGKCIKLEEFVTLKAIKKPDDYDRIPTANSLAESRTRTRTANRSTFSDIFSRKSRKSAALSESTDIKTTENTYENSLYQRLDDEEDDDDIIPKLTLWLV</sequence>
<evidence type="ECO:0000313" key="2">
    <source>
        <dbReference type="Proteomes" id="UP000276133"/>
    </source>
</evidence>
<protein>
    <submittedName>
        <fullName evidence="1">Uncharacterized protein</fullName>
    </submittedName>
</protein>
<dbReference type="AlphaFoldDB" id="A0A3M7T5G2"/>
<organism evidence="1 2">
    <name type="scientific">Brachionus plicatilis</name>
    <name type="common">Marine rotifer</name>
    <name type="synonym">Brachionus muelleri</name>
    <dbReference type="NCBI Taxonomy" id="10195"/>
    <lineage>
        <taxon>Eukaryota</taxon>
        <taxon>Metazoa</taxon>
        <taxon>Spiralia</taxon>
        <taxon>Gnathifera</taxon>
        <taxon>Rotifera</taxon>
        <taxon>Eurotatoria</taxon>
        <taxon>Monogononta</taxon>
        <taxon>Pseudotrocha</taxon>
        <taxon>Ploima</taxon>
        <taxon>Brachionidae</taxon>
        <taxon>Brachionus</taxon>
    </lineage>
</organism>
<dbReference type="OrthoDB" id="10457269at2759"/>
<dbReference type="Proteomes" id="UP000276133">
    <property type="component" value="Unassembled WGS sequence"/>
</dbReference>
<proteinExistence type="predicted"/>
<accession>A0A3M7T5G2</accession>